<protein>
    <recommendedName>
        <fullName evidence="4">Transmembrane protein</fullName>
    </recommendedName>
</protein>
<organism evidence="2 3">
    <name type="scientific">Actinomyces radicidentis</name>
    <dbReference type="NCBI Taxonomy" id="111015"/>
    <lineage>
        <taxon>Bacteria</taxon>
        <taxon>Bacillati</taxon>
        <taxon>Actinomycetota</taxon>
        <taxon>Actinomycetes</taxon>
        <taxon>Actinomycetales</taxon>
        <taxon>Actinomycetaceae</taxon>
        <taxon>Actinomyces</taxon>
    </lineage>
</organism>
<evidence type="ECO:0000313" key="2">
    <source>
        <dbReference type="EMBL" id="AMD86660.1"/>
    </source>
</evidence>
<proteinExistence type="predicted"/>
<evidence type="ECO:0000313" key="3">
    <source>
        <dbReference type="Proteomes" id="UP000065220"/>
    </source>
</evidence>
<keyword evidence="1" id="KW-0812">Transmembrane</keyword>
<keyword evidence="1" id="KW-1133">Transmembrane helix</keyword>
<feature type="transmembrane region" description="Helical" evidence="1">
    <location>
        <begin position="74"/>
        <end position="93"/>
    </location>
</feature>
<sequence>MKSRTLAILAALAIVVGVVLVLIPRTGSAPEVTCLDPSASVWTIQKDGESCTVSQADYESYSSWRSGSSMPFHWAGWLLVVTGVCTGIGAGVVKRGETLRRRVASGEVGEIRVAVS</sequence>
<keyword evidence="1" id="KW-0472">Membrane</keyword>
<evidence type="ECO:0000256" key="1">
    <source>
        <dbReference type="SAM" id="Phobius"/>
    </source>
</evidence>
<dbReference type="KEGG" id="ard:AXF14_02435"/>
<dbReference type="RefSeq" id="WP_067940490.1">
    <property type="nucleotide sequence ID" value="NZ_CAUSVG010000042.1"/>
</dbReference>
<name>A0A120KKY6_ACTRD</name>
<dbReference type="AlphaFoldDB" id="A0A120KKY6"/>
<accession>A0A120KKY6</accession>
<dbReference type="Proteomes" id="UP000065220">
    <property type="component" value="Chromosome"/>
</dbReference>
<dbReference type="EMBL" id="CP014228">
    <property type="protein sequence ID" value="AMD86660.1"/>
    <property type="molecule type" value="Genomic_DNA"/>
</dbReference>
<reference evidence="3" key="1">
    <citation type="submission" date="2016-02" db="EMBL/GenBank/DDBJ databases">
        <authorList>
            <person name="Holder M.E."/>
            <person name="Ajami N.J."/>
            <person name="Petrosino J.F."/>
        </authorList>
    </citation>
    <scope>NUCLEOTIDE SEQUENCE [LARGE SCALE GENOMIC DNA]</scope>
    <source>
        <strain evidence="3">CCUG 36733</strain>
    </source>
</reference>
<keyword evidence="3" id="KW-1185">Reference proteome</keyword>
<dbReference type="STRING" id="111015.AXF14_02435"/>
<evidence type="ECO:0008006" key="4">
    <source>
        <dbReference type="Google" id="ProtNLM"/>
    </source>
</evidence>
<gene>
    <name evidence="2" type="ORF">AXF14_02435</name>
</gene>